<evidence type="ECO:0000313" key="7">
    <source>
        <dbReference type="WBParaSite" id="ACRNAN_Path_1425.g5594.t1"/>
    </source>
</evidence>
<proteinExistence type="predicted"/>
<dbReference type="Pfam" id="PF00069">
    <property type="entry name" value="Pkinase"/>
    <property type="match status" value="1"/>
</dbReference>
<evidence type="ECO:0000256" key="1">
    <source>
        <dbReference type="ARBA" id="ARBA00022729"/>
    </source>
</evidence>
<organism evidence="6 7">
    <name type="scientific">Acrobeloides nanus</name>
    <dbReference type="NCBI Taxonomy" id="290746"/>
    <lineage>
        <taxon>Eukaryota</taxon>
        <taxon>Metazoa</taxon>
        <taxon>Ecdysozoa</taxon>
        <taxon>Nematoda</taxon>
        <taxon>Chromadorea</taxon>
        <taxon>Rhabditida</taxon>
        <taxon>Tylenchina</taxon>
        <taxon>Cephalobomorpha</taxon>
        <taxon>Cephaloboidea</taxon>
        <taxon>Cephalobidae</taxon>
        <taxon>Acrobeloides</taxon>
    </lineage>
</organism>
<evidence type="ECO:0000256" key="2">
    <source>
        <dbReference type="ARBA" id="ARBA00022741"/>
    </source>
</evidence>
<dbReference type="InterPro" id="IPR010513">
    <property type="entry name" value="KEN_dom"/>
</dbReference>
<evidence type="ECO:0000259" key="4">
    <source>
        <dbReference type="PROSITE" id="PS50011"/>
    </source>
</evidence>
<keyword evidence="1" id="KW-0732">Signal</keyword>
<dbReference type="Gene3D" id="1.20.1440.180">
    <property type="entry name" value="KEN domain"/>
    <property type="match status" value="1"/>
</dbReference>
<keyword evidence="2" id="KW-0547">Nucleotide-binding</keyword>
<dbReference type="GO" id="GO:1990604">
    <property type="term" value="C:IRE1-TRAF2-ASK1 complex"/>
    <property type="evidence" value="ECO:0007669"/>
    <property type="project" value="TreeGrafter"/>
</dbReference>
<dbReference type="InterPro" id="IPR011009">
    <property type="entry name" value="Kinase-like_dom_sf"/>
</dbReference>
<evidence type="ECO:0000256" key="3">
    <source>
        <dbReference type="ARBA" id="ARBA00022840"/>
    </source>
</evidence>
<evidence type="ECO:0000259" key="5">
    <source>
        <dbReference type="PROSITE" id="PS51392"/>
    </source>
</evidence>
<feature type="domain" description="KEN" evidence="5">
    <location>
        <begin position="299"/>
        <end position="474"/>
    </location>
</feature>
<dbReference type="PANTHER" id="PTHR13954">
    <property type="entry name" value="IRE1-RELATED"/>
    <property type="match status" value="1"/>
</dbReference>
<dbReference type="GO" id="GO:0051082">
    <property type="term" value="F:unfolded protein binding"/>
    <property type="evidence" value="ECO:0007669"/>
    <property type="project" value="TreeGrafter"/>
</dbReference>
<reference evidence="7" key="1">
    <citation type="submission" date="2022-11" db="UniProtKB">
        <authorList>
            <consortium name="WormBaseParasite"/>
        </authorList>
    </citation>
    <scope>IDENTIFICATION</scope>
</reference>
<dbReference type="InterPro" id="IPR045133">
    <property type="entry name" value="IRE1/2-like"/>
</dbReference>
<dbReference type="InterPro" id="IPR000719">
    <property type="entry name" value="Prot_kinase_dom"/>
</dbReference>
<protein>
    <submittedName>
        <fullName evidence="7">Uncharacterized protein</fullName>
    </submittedName>
</protein>
<dbReference type="Proteomes" id="UP000887540">
    <property type="component" value="Unplaced"/>
</dbReference>
<dbReference type="WBParaSite" id="ACRNAN_Path_1425.g5594.t1">
    <property type="protein sequence ID" value="ACRNAN_Path_1425.g5594.t1"/>
    <property type="gene ID" value="ACRNAN_Path_1425.g5594"/>
</dbReference>
<dbReference type="Gene3D" id="3.30.200.20">
    <property type="entry name" value="Phosphorylase Kinase, domain 1"/>
    <property type="match status" value="1"/>
</dbReference>
<name>A0A914C0C5_9BILA</name>
<dbReference type="GO" id="GO:0004521">
    <property type="term" value="F:RNA endonuclease activity"/>
    <property type="evidence" value="ECO:0007669"/>
    <property type="project" value="InterPro"/>
</dbReference>
<dbReference type="GO" id="GO:0004674">
    <property type="term" value="F:protein serine/threonine kinase activity"/>
    <property type="evidence" value="ECO:0007669"/>
    <property type="project" value="InterPro"/>
</dbReference>
<dbReference type="Pfam" id="PF06479">
    <property type="entry name" value="Ribonuc_2-5A"/>
    <property type="match status" value="1"/>
</dbReference>
<feature type="domain" description="Protein kinase" evidence="4">
    <location>
        <begin position="1"/>
        <end position="296"/>
    </location>
</feature>
<dbReference type="SUPFAM" id="SSF56112">
    <property type="entry name" value="Protein kinase-like (PK-like)"/>
    <property type="match status" value="1"/>
</dbReference>
<dbReference type="GO" id="GO:0005524">
    <property type="term" value="F:ATP binding"/>
    <property type="evidence" value="ECO:0007669"/>
    <property type="project" value="UniProtKB-KW"/>
</dbReference>
<dbReference type="GO" id="GO:0070059">
    <property type="term" value="P:intrinsic apoptotic signaling pathway in response to endoplasmic reticulum stress"/>
    <property type="evidence" value="ECO:0007669"/>
    <property type="project" value="TreeGrafter"/>
</dbReference>
<dbReference type="PANTHER" id="PTHR13954:SF6">
    <property type="entry name" value="NON-SPECIFIC SERINE_THREONINE PROTEIN KINASE"/>
    <property type="match status" value="1"/>
</dbReference>
<dbReference type="PROSITE" id="PS51392">
    <property type="entry name" value="KEN"/>
    <property type="match status" value="1"/>
</dbReference>
<keyword evidence="6" id="KW-1185">Reference proteome</keyword>
<dbReference type="InterPro" id="IPR038357">
    <property type="entry name" value="KEN_sf"/>
</dbReference>
<dbReference type="PROSITE" id="PS50011">
    <property type="entry name" value="PROTEIN_KINASE_DOM"/>
    <property type="match status" value="1"/>
</dbReference>
<sequence>MTSKKIIGNVVFDENDKIYTEKTNADHVLYRGTIMEDFDKLIDNRVVVKSIDLKSKGEKPRERELQALKSLRHPNIIYCHGIKFGKSRWYFVLDFYPFSLYDVIELYDKKDENAKYFEADRIKILKQLADGLGYLHDSKIIHRNLKPTKVLLKEDFIGNIVAAISDFGFSKKLDKGNECSFAGKDMGPIGWMAPEIENEKTHDFSADIFSLGCLAYYMFTDGRCLFAIENHDENFPRIMQDNINKNKSKIVKDQMFELDTKYTDDIYSTFCIISSMVEHEEDKRPSAKDIKFHPLFWKADRKLKFIKTVRNVEKIERKTKEWPKKVINALEKKAKDHKAEDDKAKEYIYVDVTGKSFNNWIDMIRVDKIYPHLGEKFAEYVFNASIKFVESDNNKTQPPMTESDPKSTYGYHRREICYLLRLIRNFNEHKEHNFKLDDGITCFTKIFPKMLVEVYKTMEQFKDEYTDLKEFYPNELGNLTKKLGQLSF</sequence>
<dbReference type="GO" id="GO:0036498">
    <property type="term" value="P:IRE1-mediated unfolded protein response"/>
    <property type="evidence" value="ECO:0007669"/>
    <property type="project" value="TreeGrafter"/>
</dbReference>
<dbReference type="Gene3D" id="1.10.510.10">
    <property type="entry name" value="Transferase(Phosphotransferase) domain 1"/>
    <property type="match status" value="1"/>
</dbReference>
<evidence type="ECO:0000313" key="6">
    <source>
        <dbReference type="Proteomes" id="UP000887540"/>
    </source>
</evidence>
<accession>A0A914C0C5</accession>
<dbReference type="AlphaFoldDB" id="A0A914C0C5"/>
<dbReference type="GO" id="GO:0006397">
    <property type="term" value="P:mRNA processing"/>
    <property type="evidence" value="ECO:0007669"/>
    <property type="project" value="InterPro"/>
</dbReference>
<keyword evidence="3" id="KW-0067">ATP-binding</keyword>